<dbReference type="RefSeq" id="WP_091141719.1">
    <property type="nucleotide sequence ID" value="NZ_FMVF01000006.1"/>
</dbReference>
<dbReference type="OrthoDB" id="3216107at2"/>
<evidence type="ECO:0000313" key="3">
    <source>
        <dbReference type="Proteomes" id="UP000199354"/>
    </source>
</evidence>
<dbReference type="InterPro" id="IPR016181">
    <property type="entry name" value="Acyl_CoA_acyltransferase"/>
</dbReference>
<gene>
    <name evidence="2" type="ORF">SAMN02927903_01543</name>
</gene>
<protein>
    <submittedName>
        <fullName evidence="2">Acetyltransferase (GNAT) domain-containing protein</fullName>
    </submittedName>
</protein>
<dbReference type="Gene3D" id="3.40.630.30">
    <property type="match status" value="1"/>
</dbReference>
<dbReference type="Proteomes" id="UP000199354">
    <property type="component" value="Unassembled WGS sequence"/>
</dbReference>
<dbReference type="InterPro" id="IPR053144">
    <property type="entry name" value="Acetyltransferase_Butenolide"/>
</dbReference>
<dbReference type="Pfam" id="PF13508">
    <property type="entry name" value="Acetyltransf_7"/>
    <property type="match status" value="1"/>
</dbReference>
<evidence type="ECO:0000313" key="2">
    <source>
        <dbReference type="EMBL" id="SCY49791.1"/>
    </source>
</evidence>
<accession>A0A1G5GEM4</accession>
<dbReference type="GO" id="GO:0016747">
    <property type="term" value="F:acyltransferase activity, transferring groups other than amino-acyl groups"/>
    <property type="evidence" value="ECO:0007669"/>
    <property type="project" value="InterPro"/>
</dbReference>
<organism evidence="2 3">
    <name type="scientific">Flavobacterium caeni</name>
    <dbReference type="NCBI Taxonomy" id="490189"/>
    <lineage>
        <taxon>Bacteria</taxon>
        <taxon>Pseudomonadati</taxon>
        <taxon>Bacteroidota</taxon>
        <taxon>Flavobacteriia</taxon>
        <taxon>Flavobacteriales</taxon>
        <taxon>Flavobacteriaceae</taxon>
        <taxon>Flavobacterium</taxon>
    </lineage>
</organism>
<dbReference type="SUPFAM" id="SSF55729">
    <property type="entry name" value="Acyl-CoA N-acyltransferases (Nat)"/>
    <property type="match status" value="1"/>
</dbReference>
<dbReference type="PROSITE" id="PS51186">
    <property type="entry name" value="GNAT"/>
    <property type="match status" value="1"/>
</dbReference>
<feature type="domain" description="N-acetyltransferase" evidence="1">
    <location>
        <begin position="4"/>
        <end position="135"/>
    </location>
</feature>
<evidence type="ECO:0000259" key="1">
    <source>
        <dbReference type="PROSITE" id="PS51186"/>
    </source>
</evidence>
<reference evidence="2 3" key="1">
    <citation type="submission" date="2016-10" db="EMBL/GenBank/DDBJ databases">
        <authorList>
            <person name="de Groot N.N."/>
        </authorList>
    </citation>
    <scope>NUCLEOTIDE SEQUENCE [LARGE SCALE GENOMIC DNA]</scope>
    <source>
        <strain evidence="2 3">CGMCC 1.7031</strain>
    </source>
</reference>
<dbReference type="EMBL" id="FMVF01000006">
    <property type="protein sequence ID" value="SCY49791.1"/>
    <property type="molecule type" value="Genomic_DNA"/>
</dbReference>
<dbReference type="PANTHER" id="PTHR43233:SF1">
    <property type="entry name" value="FAMILY N-ACETYLTRANSFERASE, PUTATIVE (AFU_ORTHOLOGUE AFUA_6G03350)-RELATED"/>
    <property type="match status" value="1"/>
</dbReference>
<dbReference type="InterPro" id="IPR000182">
    <property type="entry name" value="GNAT_dom"/>
</dbReference>
<sequence>MPSIEISTDKSRLDVAFIQGFLKDIYWAAGRTMDEVQTTIDASFCFGIFVDGRQIGFARVVTDYVVFAYLMDVFITPTERGKGYSSLLIKAMMEEPQLRQVKIWRLATTDAQFLYEKFGFKALAHPEKMMEKIVN</sequence>
<dbReference type="CDD" id="cd04301">
    <property type="entry name" value="NAT_SF"/>
    <property type="match status" value="1"/>
</dbReference>
<dbReference type="AlphaFoldDB" id="A0A1G5GEM4"/>
<keyword evidence="3" id="KW-1185">Reference proteome</keyword>
<dbReference type="STRING" id="490189.SAMN02927903_01543"/>
<proteinExistence type="predicted"/>
<dbReference type="PANTHER" id="PTHR43233">
    <property type="entry name" value="FAMILY N-ACETYLTRANSFERASE, PUTATIVE (AFU_ORTHOLOGUE AFUA_6G03350)-RELATED"/>
    <property type="match status" value="1"/>
</dbReference>
<keyword evidence="2" id="KW-0808">Transferase</keyword>
<name>A0A1G5GEM4_9FLAO</name>